<dbReference type="InterPro" id="IPR000182">
    <property type="entry name" value="GNAT_dom"/>
</dbReference>
<proteinExistence type="predicted"/>
<accession>A0ABY5DXD5</accession>
<dbReference type="Gene3D" id="3.40.630.30">
    <property type="match status" value="1"/>
</dbReference>
<dbReference type="RefSeq" id="WP_254572177.1">
    <property type="nucleotide sequence ID" value="NZ_CP098502.1"/>
</dbReference>
<feature type="region of interest" description="Disordered" evidence="1">
    <location>
        <begin position="141"/>
        <end position="165"/>
    </location>
</feature>
<dbReference type="CDD" id="cd04301">
    <property type="entry name" value="NAT_SF"/>
    <property type="match status" value="1"/>
</dbReference>
<dbReference type="Pfam" id="PF00583">
    <property type="entry name" value="Acetyltransf_1"/>
    <property type="match status" value="1"/>
</dbReference>
<dbReference type="EMBL" id="CP098502">
    <property type="protein sequence ID" value="UTI65497.1"/>
    <property type="molecule type" value="Genomic_DNA"/>
</dbReference>
<reference evidence="3 4" key="1">
    <citation type="submission" date="2022-06" db="EMBL/GenBank/DDBJ databases">
        <title>Paraconexibacter antarcticus.</title>
        <authorList>
            <person name="Kim C.S."/>
        </authorList>
    </citation>
    <scope>NUCLEOTIDE SEQUENCE [LARGE SCALE GENOMIC DNA]</scope>
    <source>
        <strain evidence="3 4">02-257</strain>
    </source>
</reference>
<evidence type="ECO:0000256" key="1">
    <source>
        <dbReference type="SAM" id="MobiDB-lite"/>
    </source>
</evidence>
<dbReference type="Proteomes" id="UP001056035">
    <property type="component" value="Chromosome"/>
</dbReference>
<evidence type="ECO:0000259" key="2">
    <source>
        <dbReference type="PROSITE" id="PS51186"/>
    </source>
</evidence>
<organism evidence="3 4">
    <name type="scientific">Paraconexibacter antarcticus</name>
    <dbReference type="NCBI Taxonomy" id="2949664"/>
    <lineage>
        <taxon>Bacteria</taxon>
        <taxon>Bacillati</taxon>
        <taxon>Actinomycetota</taxon>
        <taxon>Thermoleophilia</taxon>
        <taxon>Solirubrobacterales</taxon>
        <taxon>Paraconexibacteraceae</taxon>
        <taxon>Paraconexibacter</taxon>
    </lineage>
</organism>
<evidence type="ECO:0000313" key="4">
    <source>
        <dbReference type="Proteomes" id="UP001056035"/>
    </source>
</evidence>
<evidence type="ECO:0000313" key="3">
    <source>
        <dbReference type="EMBL" id="UTI65497.1"/>
    </source>
</evidence>
<gene>
    <name evidence="3" type="ORF">NBH00_04610</name>
</gene>
<name>A0ABY5DXD5_9ACTN</name>
<feature type="compositionally biased region" description="Pro residues" evidence="1">
    <location>
        <begin position="146"/>
        <end position="165"/>
    </location>
</feature>
<dbReference type="SUPFAM" id="SSF55729">
    <property type="entry name" value="Acyl-CoA N-acyltransferases (Nat)"/>
    <property type="match status" value="1"/>
</dbReference>
<keyword evidence="4" id="KW-1185">Reference proteome</keyword>
<dbReference type="InterPro" id="IPR016181">
    <property type="entry name" value="Acyl_CoA_acyltransferase"/>
</dbReference>
<sequence>MRHPAGPVPFADTRDLRRAILRPHQSPAELAAAEPDDPLALAAGVRGDDGALVAVGFVHPDPDAAPGDAAWRVRGMATAPEARGRGAGSAVLAVLLDHAAAHGAVRVWCNARTPALSLYERAGFTATSGVFDLPPMGPHVVMERTTPPPDTPPPRSPTPPRGGDR</sequence>
<protein>
    <submittedName>
        <fullName evidence="3">GNAT family N-acetyltransferase</fullName>
    </submittedName>
</protein>
<feature type="domain" description="N-acetyltransferase" evidence="2">
    <location>
        <begin position="1"/>
        <end position="147"/>
    </location>
</feature>
<dbReference type="PROSITE" id="PS51186">
    <property type="entry name" value="GNAT"/>
    <property type="match status" value="1"/>
</dbReference>